<evidence type="ECO:0000256" key="8">
    <source>
        <dbReference type="SAM" id="MobiDB-lite"/>
    </source>
</evidence>
<dbReference type="Gene3D" id="1.25.10.10">
    <property type="entry name" value="Leucine-rich Repeat Variant"/>
    <property type="match status" value="1"/>
</dbReference>
<reference evidence="10 11" key="1">
    <citation type="journal article" date="2004" name="Nature">
        <title>Genome evolution in yeasts.</title>
        <authorList>
            <consortium name="Genolevures"/>
            <person name="Dujon B."/>
            <person name="Sherman D."/>
            <person name="Fischer G."/>
            <person name="Durrens P."/>
            <person name="Casaregola S."/>
            <person name="Lafontaine I."/>
            <person name="de Montigny J."/>
            <person name="Marck C."/>
            <person name="Neuveglise C."/>
            <person name="Talla E."/>
            <person name="Goffard N."/>
            <person name="Frangeul L."/>
            <person name="Aigle M."/>
            <person name="Anthouard V."/>
            <person name="Babour A."/>
            <person name="Barbe V."/>
            <person name="Barnay S."/>
            <person name="Blanchin S."/>
            <person name="Beckerich J.M."/>
            <person name="Beyne E."/>
            <person name="Bleykasten C."/>
            <person name="Boisrame A."/>
            <person name="Boyer J."/>
            <person name="Cattolico L."/>
            <person name="Confanioleri F."/>
            <person name="de Daruvar A."/>
            <person name="Despons L."/>
            <person name="Fabre E."/>
            <person name="Fairhead C."/>
            <person name="Ferry-Dumazet H."/>
            <person name="Groppi A."/>
            <person name="Hantraye F."/>
            <person name="Hennequin C."/>
            <person name="Jauniaux N."/>
            <person name="Joyet P."/>
            <person name="Kachouri R."/>
            <person name="Kerrest A."/>
            <person name="Koszul R."/>
            <person name="Lemaire M."/>
            <person name="Lesur I."/>
            <person name="Ma L."/>
            <person name="Muller H."/>
            <person name="Nicaud J.M."/>
            <person name="Nikolski M."/>
            <person name="Oztas S."/>
            <person name="Ozier-Kalogeropoulos O."/>
            <person name="Pellenz S."/>
            <person name="Potier S."/>
            <person name="Richard G.F."/>
            <person name="Straub M.L."/>
            <person name="Suleau A."/>
            <person name="Swennene D."/>
            <person name="Tekaia F."/>
            <person name="Wesolowski-Louvel M."/>
            <person name="Westhof E."/>
            <person name="Wirth B."/>
            <person name="Zeniou-Meyer M."/>
            <person name="Zivanovic I."/>
            <person name="Bolotin-Fukuhara M."/>
            <person name="Thierry A."/>
            <person name="Bouchier C."/>
            <person name="Caudron B."/>
            <person name="Scarpelli C."/>
            <person name="Gaillardin C."/>
            <person name="Weissenbach J."/>
            <person name="Wincker P."/>
            <person name="Souciet J.L."/>
        </authorList>
    </citation>
    <scope>NUCLEOTIDE SEQUENCE [LARGE SCALE GENOMIC DNA]</scope>
    <source>
        <strain evidence="11">ATCC 36239 / CBS 767 / BCRC 21394 / JCM 1990 / NBRC 0083 / IGC 2968</strain>
    </source>
</reference>
<feature type="compositionally biased region" description="Basic residues" evidence="8">
    <location>
        <begin position="1044"/>
        <end position="1056"/>
    </location>
</feature>
<keyword evidence="4" id="KW-0677">Repeat</keyword>
<dbReference type="Proteomes" id="UP000000599">
    <property type="component" value="Chromosome G"/>
</dbReference>
<keyword evidence="7" id="KW-0333">Golgi apparatus</keyword>
<dbReference type="FunCoup" id="B5RV16">
    <property type="interactions" value="651"/>
</dbReference>
<feature type="compositionally biased region" description="Basic residues" evidence="8">
    <location>
        <begin position="909"/>
        <end position="919"/>
    </location>
</feature>
<dbReference type="SUPFAM" id="SSF48371">
    <property type="entry name" value="ARM repeat"/>
    <property type="match status" value="1"/>
</dbReference>
<dbReference type="AlphaFoldDB" id="B5RV16"/>
<dbReference type="InParanoid" id="B5RV16"/>
<gene>
    <name evidence="10" type="ordered locus">DEHA2G01518g</name>
</gene>
<name>B5RV16_DEBHA</name>
<proteinExistence type="inferred from homology"/>
<feature type="region of interest" description="Disordered" evidence="8">
    <location>
        <begin position="894"/>
        <end position="958"/>
    </location>
</feature>
<dbReference type="InterPro" id="IPR017105">
    <property type="entry name" value="AP3_complex_dsu"/>
</dbReference>
<evidence type="ECO:0000256" key="2">
    <source>
        <dbReference type="ARBA" id="ARBA00006613"/>
    </source>
</evidence>
<dbReference type="GO" id="GO:0010008">
    <property type="term" value="C:endosome membrane"/>
    <property type="evidence" value="ECO:0007669"/>
    <property type="project" value="TreeGrafter"/>
</dbReference>
<dbReference type="HOGENOM" id="CLU_001908_1_1_1"/>
<evidence type="ECO:0000256" key="5">
    <source>
        <dbReference type="ARBA" id="ARBA00022927"/>
    </source>
</evidence>
<evidence type="ECO:0000313" key="10">
    <source>
        <dbReference type="EMBL" id="CAR65895.1"/>
    </source>
</evidence>
<dbReference type="EMBL" id="CR382139">
    <property type="protein sequence ID" value="CAR65895.1"/>
    <property type="molecule type" value="Genomic_DNA"/>
</dbReference>
<accession>B5RV16</accession>
<feature type="compositionally biased region" description="Polar residues" evidence="8">
    <location>
        <begin position="937"/>
        <end position="947"/>
    </location>
</feature>
<evidence type="ECO:0000256" key="1">
    <source>
        <dbReference type="ARBA" id="ARBA00004308"/>
    </source>
</evidence>
<feature type="compositionally biased region" description="Basic residues" evidence="8">
    <location>
        <begin position="948"/>
        <end position="958"/>
    </location>
</feature>
<dbReference type="GO" id="GO:0006623">
    <property type="term" value="P:protein targeting to vacuole"/>
    <property type="evidence" value="ECO:0007669"/>
    <property type="project" value="TreeGrafter"/>
</dbReference>
<comment type="subcellular location">
    <subcellularLocation>
        <location evidence="1">Endomembrane system</location>
    </subcellularLocation>
    <subcellularLocation>
        <location evidence="7">Golgi apparatus</location>
    </subcellularLocation>
</comment>
<evidence type="ECO:0000256" key="6">
    <source>
        <dbReference type="ARBA" id="ARBA00023136"/>
    </source>
</evidence>
<dbReference type="Pfam" id="PF01602">
    <property type="entry name" value="Adaptin_N"/>
    <property type="match status" value="1"/>
</dbReference>
<dbReference type="OrthoDB" id="10264595at2759"/>
<dbReference type="InterPro" id="IPR011989">
    <property type="entry name" value="ARM-like"/>
</dbReference>
<dbReference type="GO" id="GO:0030123">
    <property type="term" value="C:AP-3 adaptor complex"/>
    <property type="evidence" value="ECO:0007669"/>
    <property type="project" value="InterPro"/>
</dbReference>
<dbReference type="OMA" id="SGNNWMA"/>
<comment type="function">
    <text evidence="7">Part of the AP-3 complex, an adaptor-related complex which is not clathrin-associated. The complex is associated with the Golgi region as well as more peripheral structures. It facilitates the budding of vesicles from the Golgi membrane.</text>
</comment>
<feature type="region of interest" description="Disordered" evidence="8">
    <location>
        <begin position="692"/>
        <end position="741"/>
    </location>
</feature>
<evidence type="ECO:0000259" key="9">
    <source>
        <dbReference type="Pfam" id="PF01602"/>
    </source>
</evidence>
<feature type="compositionally biased region" description="Acidic residues" evidence="8">
    <location>
        <begin position="693"/>
        <end position="738"/>
    </location>
</feature>
<dbReference type="RefSeq" id="XP_002770560.1">
    <property type="nucleotide sequence ID" value="XM_002770514.1"/>
</dbReference>
<comment type="subunit">
    <text evidence="7">Adaptor protein complex 3 (AP-3) is a heterotetramer.</text>
</comment>
<protein>
    <recommendedName>
        <fullName evidence="7">AP-3 complex subunit delta</fullName>
    </recommendedName>
</protein>
<dbReference type="GeneID" id="8999104"/>
<dbReference type="GO" id="GO:0005794">
    <property type="term" value="C:Golgi apparatus"/>
    <property type="evidence" value="ECO:0007669"/>
    <property type="project" value="UniProtKB-SubCell"/>
</dbReference>
<keyword evidence="6" id="KW-0472">Membrane</keyword>
<dbReference type="eggNOG" id="KOG1059">
    <property type="taxonomic scope" value="Eukaryota"/>
</dbReference>
<feature type="compositionally biased region" description="Polar residues" evidence="8">
    <location>
        <begin position="1078"/>
        <end position="1095"/>
    </location>
</feature>
<feature type="compositionally biased region" description="Basic residues" evidence="8">
    <location>
        <begin position="1100"/>
        <end position="1110"/>
    </location>
</feature>
<dbReference type="PANTHER" id="PTHR22781:SF12">
    <property type="entry name" value="AP-3 COMPLEX SUBUNIT DELTA-1"/>
    <property type="match status" value="1"/>
</dbReference>
<evidence type="ECO:0000256" key="4">
    <source>
        <dbReference type="ARBA" id="ARBA00022737"/>
    </source>
</evidence>
<evidence type="ECO:0000256" key="3">
    <source>
        <dbReference type="ARBA" id="ARBA00022448"/>
    </source>
</evidence>
<dbReference type="GO" id="GO:0006896">
    <property type="term" value="P:Golgi to vacuole transport"/>
    <property type="evidence" value="ECO:0007669"/>
    <property type="project" value="TreeGrafter"/>
</dbReference>
<feature type="region of interest" description="Disordered" evidence="8">
    <location>
        <begin position="1037"/>
        <end position="1116"/>
    </location>
</feature>
<dbReference type="PANTHER" id="PTHR22781">
    <property type="entry name" value="DELTA ADAPTIN-RELATED"/>
    <property type="match status" value="1"/>
</dbReference>
<dbReference type="STRING" id="284592.B5RV16"/>
<dbReference type="InterPro" id="IPR016024">
    <property type="entry name" value="ARM-type_fold"/>
</dbReference>
<keyword evidence="3 7" id="KW-0813">Transport</keyword>
<dbReference type="PIRSF" id="PIRSF037092">
    <property type="entry name" value="AP3_complex_delta"/>
    <property type="match status" value="1"/>
</dbReference>
<evidence type="ECO:0000256" key="7">
    <source>
        <dbReference type="PIRNR" id="PIRNR037092"/>
    </source>
</evidence>
<dbReference type="VEuPathDB" id="FungiDB:DEHA2G01518g"/>
<comment type="similarity">
    <text evidence="2 7">Belongs to the adaptor complexes large subunit family.</text>
</comment>
<dbReference type="InterPro" id="IPR002553">
    <property type="entry name" value="Clathrin/coatomer_adapt-like_N"/>
</dbReference>
<feature type="domain" description="Clathrin/coatomer adaptor adaptin-like N-terminal" evidence="9">
    <location>
        <begin position="53"/>
        <end position="659"/>
    </location>
</feature>
<sequence length="1116" mass="126490">MSSFQLQNAEVLARLKPFGISFEKSLSDLIKGIRSYSKESAESLSGFLDSAIMECKNELSTTDLETKAMAILKLTYLEMYGFEMSWCNFQILEVMSSSKFQQKRIGYLAAIQSFKNEQDLLILATNQFKKDLNSHNHIEIGLALSGIATIVTPNLSKDINDDVLIKLNHSKPYIRKKAVLAMYKIFLQYPDSLRMNFNRIIDKLDDSDISVVSATINVICEISKKNPNVFVTYLPKFFTILEGTKNNWLIIRILKLFQSLSKVEPRMKKKILPTIMELMLKTQASSLIYECINCIVNGSMLYPDSSKDKETAKTCIEQIMNFFETRDSNLKFVGLIALINILQIFPDLMHKVKGVSQVIMDCLTDNDLIIKRKALEVSSSLVTEDNITELVKVLLVQLIPSETTTIPETLKLEITMKILTISSKDNYSNIPNFKWYIAVLKDMINLTLLPLSSINNANISPSISNSIASAIGNEFKILATRVPSIRSAILNKVISESVQDVRVLENCPLLLRDFYWIMGEYIDEFRITSDESDDDEDENSITDTVDIGKLIQIFNSLVNHKIDTKLNLITSLNFPVSAKLLKLQQSDVLVVLIQALIKLYNGIVTGYNSGAITDGSITQENYQQLSYFLHKLIDFLENWEFHSNYEVQERALSWLEFLKLCLEAMVKNDYKAIEKLEREEVEYYRQLALIEKNEDDENEFDSESGEDSDSNEDSDGDEDSDEESEDSDEEDNFEEGLENDGKSHINKDLEILLSSNDQNDEANTAIPTDIEVTSPSIEGVLPVSKEYESNSSKSSNEQLPMLLTHVLPSFFKSYPLNPISWNSQRKIQIPENLNLDKQINSSLFEIISEDEDNNEDSYSMFLSDDSSMNDSDYPLINLSNGGSQEDLRKKQERIERMKDDPYYITSTNKKPKSKSKSKSNRLLVADDEKQPSPDINEISSIHSGQQLKSKKPKSKKVKKERVVILSEETIEGSNNEPEPEIVTSLKPRKKNILNIDSSNLNNFDLNSSSISDVASTIEPKNKSYEYDIDLNDLRSKLAESSLGKKPKKTKKIKSKKKEKEIDENETAPSANDEAKAGISNTTATPQEHISTTEDNIISVKKPKKTKKKNKAIILED</sequence>
<dbReference type="KEGG" id="dha:DEHA2G01518g"/>
<keyword evidence="11" id="KW-1185">Reference proteome</keyword>
<organism evidence="10 11">
    <name type="scientific">Debaryomyces hansenii (strain ATCC 36239 / CBS 767 / BCRC 21394 / JCM 1990 / NBRC 0083 / IGC 2968)</name>
    <name type="common">Yeast</name>
    <name type="synonym">Torulaspora hansenii</name>
    <dbReference type="NCBI Taxonomy" id="284592"/>
    <lineage>
        <taxon>Eukaryota</taxon>
        <taxon>Fungi</taxon>
        <taxon>Dikarya</taxon>
        <taxon>Ascomycota</taxon>
        <taxon>Saccharomycotina</taxon>
        <taxon>Pichiomycetes</taxon>
        <taxon>Debaryomycetaceae</taxon>
        <taxon>Debaryomyces</taxon>
    </lineage>
</organism>
<evidence type="ECO:0000313" key="11">
    <source>
        <dbReference type="Proteomes" id="UP000000599"/>
    </source>
</evidence>
<keyword evidence="5 7" id="KW-0653">Protein transport</keyword>